<dbReference type="AlphaFoldDB" id="A0A291P7V0"/>
<dbReference type="EMBL" id="CP021435">
    <property type="protein sequence ID" value="ATJ82993.1"/>
    <property type="molecule type" value="Genomic_DNA"/>
</dbReference>
<organism evidence="2 3">
    <name type="scientific">Halomonas beimenensis</name>
    <dbReference type="NCBI Taxonomy" id="475662"/>
    <lineage>
        <taxon>Bacteria</taxon>
        <taxon>Pseudomonadati</taxon>
        <taxon>Pseudomonadota</taxon>
        <taxon>Gammaproteobacteria</taxon>
        <taxon>Oceanospirillales</taxon>
        <taxon>Halomonadaceae</taxon>
        <taxon>Halomonas</taxon>
    </lineage>
</organism>
<dbReference type="CDD" id="cd00293">
    <property type="entry name" value="USP-like"/>
    <property type="match status" value="1"/>
</dbReference>
<evidence type="ECO:0000313" key="2">
    <source>
        <dbReference type="EMBL" id="ATJ82993.1"/>
    </source>
</evidence>
<dbReference type="RefSeq" id="WP_193765089.1">
    <property type="nucleotide sequence ID" value="NZ_BAAADT010000034.1"/>
</dbReference>
<sequence>MGESDGRRGEGGEELALAVARVLTLLDASRQSLAALSVAVRLAERQGAELVALYVEDQDLLHTAAFPFASEIGAQSGLVRRLTAPSVEASLARQAERVAQALELAVAGRRLQHSLRISRGRVVAEALSLATPGDLMLLGKAGLTGHFGARLGTTSLGLILSAPCPVVVWDDEGTPAAPGPLRVLVDPASGDAPAVPTPLSALFDGTEPIPRSDAASLTRRLAVCRGGALLLHRDELRGLLAEDPDWLSRLALPVVVVP</sequence>
<protein>
    <recommendedName>
        <fullName evidence="1">UspA domain-containing protein</fullName>
    </recommendedName>
</protein>
<name>A0A291P7V0_9GAMM</name>
<dbReference type="InterPro" id="IPR006016">
    <property type="entry name" value="UspA"/>
</dbReference>
<evidence type="ECO:0000313" key="3">
    <source>
        <dbReference type="Proteomes" id="UP000219993"/>
    </source>
</evidence>
<dbReference type="Proteomes" id="UP000219993">
    <property type="component" value="Chromosome"/>
</dbReference>
<feature type="domain" description="UspA" evidence="1">
    <location>
        <begin position="21"/>
        <end position="168"/>
    </location>
</feature>
<gene>
    <name evidence="2" type="ORF">BEI_2006</name>
</gene>
<proteinExistence type="predicted"/>
<dbReference type="Pfam" id="PF00582">
    <property type="entry name" value="Usp"/>
    <property type="match status" value="1"/>
</dbReference>
<keyword evidence="3" id="KW-1185">Reference proteome</keyword>
<dbReference type="SUPFAM" id="SSF52402">
    <property type="entry name" value="Adenine nucleotide alpha hydrolases-like"/>
    <property type="match status" value="1"/>
</dbReference>
<accession>A0A291P7V0</accession>
<reference evidence="2 3" key="1">
    <citation type="journal article" date="2017" name="Sci. Rep.">
        <title>Revealing the Saline Adaptation Strategies of the Halophilic Bacterium Halomonas beimenensis through High-throughput Omics and Transposon Mutagenesis Approaches.</title>
        <authorList>
            <person name="Chen Y.H."/>
            <person name="Lin S.S."/>
            <person name="Shyu Y.T."/>
        </authorList>
    </citation>
    <scope>NUCLEOTIDE SEQUENCE [LARGE SCALE GENOMIC DNA]</scope>
    <source>
        <strain evidence="2 3">NTU-111</strain>
    </source>
</reference>
<dbReference type="KEGG" id="hbe:BEI_2006"/>
<dbReference type="Gene3D" id="3.40.50.12370">
    <property type="match status" value="1"/>
</dbReference>
<evidence type="ECO:0000259" key="1">
    <source>
        <dbReference type="Pfam" id="PF00582"/>
    </source>
</evidence>